<feature type="region of interest" description="Disordered" evidence="1">
    <location>
        <begin position="198"/>
        <end position="263"/>
    </location>
</feature>
<name>A0A550CJ95_9AGAR</name>
<sequence length="836" mass="90430">MTATTETLHPLQPTAPRVFDRKWKAGVLRVRASFYALRLTLTIAELPSSHRRRTRLHTQHPPDIAKTNALSYLTFFRTQSTSLPALRLLPPDRPPFTCGLCRRTWLRALEARCLWCRWVPDQDVVEAFERALRGAKRRSASMPRLLDAAATGSYTERLGNRPVEKYTDRAWNKGRGNKESDGSNGRVVSLFLPSQCSAGRGLSPPLHSPLGSDRLDDQREDRDPTPHDHHDPTPHSHDASLHDDLRSGSCTPQSMLNSSSSVASALNTSPRALRRIGLHVLPARHTEKAPLRLEDDDSDGGSDHDLTDDSSSVSPSSEESEDSGPIENSDASPSRALRRAKHVPALRVSAPSPTSMCDALATARPKSETLSTPVLLDSSQQQTMPSSPHPPASQPAQTSQGDLSSAWQATTPHASKTSLFDTSATPNWTSNTHSRPPSRSRPITCVPRPTRPLYNFIRASSPPGRVGSPDPGSRMGSTATSRTGTPTPSASRTSFASPRASMDIVAPRESMESAASRLSAESSRTSLDAPRPLLQSASARSSFQTSSPHASFQTSSSATSTRPAKPRASAPPSLSHYSPALSSERPHTSSGRPSLDQHISRIIRSSVDVDRHTSGSSRPSSGSSRPTSGSSRPLSGASRPLSGSLYPPSAFLPRNSFSLAGTNGFSLSGETELQMAMAARDGEMRRSTDGARKSGDHGWRKSGDHSSRKSTDKLEVPPTGKKARRKSAPGWCARRSSDRARHTGARELKDKGHGSKDGEPGSADDDDDDIVILGDEDASQNGAHGTARQSGEGEYLARRSNDEPYRFVDMRPRPRGRSFAGALKTWVGAVWRRTQE</sequence>
<feature type="region of interest" description="Disordered" evidence="1">
    <location>
        <begin position="679"/>
        <end position="802"/>
    </location>
</feature>
<feature type="compositionally biased region" description="Polar residues" evidence="1">
    <location>
        <begin position="475"/>
        <end position="496"/>
    </location>
</feature>
<feature type="compositionally biased region" description="Low complexity" evidence="1">
    <location>
        <begin position="512"/>
        <end position="526"/>
    </location>
</feature>
<gene>
    <name evidence="2" type="ORF">BD626DRAFT_490119</name>
</gene>
<feature type="compositionally biased region" description="Basic and acidic residues" evidence="1">
    <location>
        <begin position="213"/>
        <end position="246"/>
    </location>
</feature>
<feature type="compositionally biased region" description="Low complexity" evidence="1">
    <location>
        <begin position="535"/>
        <end position="547"/>
    </location>
</feature>
<evidence type="ECO:0000313" key="2">
    <source>
        <dbReference type="EMBL" id="TRM64853.1"/>
    </source>
</evidence>
<proteinExistence type="predicted"/>
<feature type="compositionally biased region" description="Low complexity" evidence="1">
    <location>
        <begin position="254"/>
        <end position="263"/>
    </location>
</feature>
<feature type="region of interest" description="Disordered" evidence="1">
    <location>
        <begin position="159"/>
        <end position="186"/>
    </location>
</feature>
<feature type="compositionally biased region" description="Basic and acidic residues" evidence="1">
    <location>
        <begin position="735"/>
        <end position="759"/>
    </location>
</feature>
<feature type="compositionally biased region" description="Low complexity" evidence="1">
    <location>
        <begin position="554"/>
        <end position="575"/>
    </location>
</feature>
<dbReference type="EMBL" id="VDMD01000006">
    <property type="protein sequence ID" value="TRM64853.1"/>
    <property type="molecule type" value="Genomic_DNA"/>
</dbReference>
<dbReference type="AlphaFoldDB" id="A0A550CJ95"/>
<feature type="compositionally biased region" description="Polar residues" evidence="1">
    <location>
        <begin position="401"/>
        <end position="437"/>
    </location>
</feature>
<comment type="caution">
    <text evidence="2">The sequence shown here is derived from an EMBL/GenBank/DDBJ whole genome shotgun (WGS) entry which is preliminary data.</text>
</comment>
<reference evidence="2 3" key="1">
    <citation type="journal article" date="2019" name="New Phytol.">
        <title>Comparative genomics reveals unique wood-decay strategies and fruiting body development in the Schizophyllaceae.</title>
        <authorList>
            <person name="Almasi E."/>
            <person name="Sahu N."/>
            <person name="Krizsan K."/>
            <person name="Balint B."/>
            <person name="Kovacs G.M."/>
            <person name="Kiss B."/>
            <person name="Cseklye J."/>
            <person name="Drula E."/>
            <person name="Henrissat B."/>
            <person name="Nagy I."/>
            <person name="Chovatia M."/>
            <person name="Adam C."/>
            <person name="LaButti K."/>
            <person name="Lipzen A."/>
            <person name="Riley R."/>
            <person name="Grigoriev I.V."/>
            <person name="Nagy L.G."/>
        </authorList>
    </citation>
    <scope>NUCLEOTIDE SEQUENCE [LARGE SCALE GENOMIC DNA]</scope>
    <source>
        <strain evidence="2 3">NL-1724</strain>
    </source>
</reference>
<keyword evidence="3" id="KW-1185">Reference proteome</keyword>
<evidence type="ECO:0000313" key="3">
    <source>
        <dbReference type="Proteomes" id="UP000320762"/>
    </source>
</evidence>
<feature type="compositionally biased region" description="Basic and acidic residues" evidence="1">
    <location>
        <begin position="680"/>
        <end position="715"/>
    </location>
</feature>
<feature type="compositionally biased region" description="Low complexity" evidence="1">
    <location>
        <begin position="614"/>
        <end position="633"/>
    </location>
</feature>
<feature type="compositionally biased region" description="Acidic residues" evidence="1">
    <location>
        <begin position="762"/>
        <end position="778"/>
    </location>
</feature>
<feature type="compositionally biased region" description="Basic and acidic residues" evidence="1">
    <location>
        <begin position="159"/>
        <end position="181"/>
    </location>
</feature>
<feature type="compositionally biased region" description="Polar residues" evidence="1">
    <location>
        <begin position="368"/>
        <end position="384"/>
    </location>
</feature>
<protein>
    <submittedName>
        <fullName evidence="2">Uncharacterized protein</fullName>
    </submittedName>
</protein>
<evidence type="ECO:0000256" key="1">
    <source>
        <dbReference type="SAM" id="MobiDB-lite"/>
    </source>
</evidence>
<dbReference type="Proteomes" id="UP000320762">
    <property type="component" value="Unassembled WGS sequence"/>
</dbReference>
<accession>A0A550CJ95</accession>
<organism evidence="2 3">
    <name type="scientific">Schizophyllum amplum</name>
    <dbReference type="NCBI Taxonomy" id="97359"/>
    <lineage>
        <taxon>Eukaryota</taxon>
        <taxon>Fungi</taxon>
        <taxon>Dikarya</taxon>
        <taxon>Basidiomycota</taxon>
        <taxon>Agaricomycotina</taxon>
        <taxon>Agaricomycetes</taxon>
        <taxon>Agaricomycetidae</taxon>
        <taxon>Agaricales</taxon>
        <taxon>Schizophyllaceae</taxon>
        <taxon>Schizophyllum</taxon>
    </lineage>
</organism>
<feature type="region of interest" description="Disordered" evidence="1">
    <location>
        <begin position="287"/>
        <end position="641"/>
    </location>
</feature>
<feature type="compositionally biased region" description="Polar residues" evidence="1">
    <location>
        <begin position="779"/>
        <end position="789"/>
    </location>
</feature>